<dbReference type="Pfam" id="PF02943">
    <property type="entry name" value="FeThRed_B"/>
    <property type="match status" value="1"/>
</dbReference>
<reference evidence="1 2" key="1">
    <citation type="journal article" date="2015" name="Microbiome">
        <title>Genomic resolution of linkages in carbon, nitrogen, and sulfur cycling among widespread estuary sediment bacteria.</title>
        <authorList>
            <person name="Baker B.J."/>
            <person name="Lazar C.S."/>
            <person name="Teske A.P."/>
            <person name="Dick G.J."/>
        </authorList>
    </citation>
    <scope>NUCLEOTIDE SEQUENCE [LARGE SCALE GENOMIC DNA]</scope>
    <source>
        <strain evidence="1">SM23_42</strain>
    </source>
</reference>
<dbReference type="Proteomes" id="UP000051373">
    <property type="component" value="Unassembled WGS sequence"/>
</dbReference>
<name>A0A0S8FVL7_UNCW3</name>
<gene>
    <name evidence="1" type="ORF">AMJ83_00560</name>
</gene>
<comment type="caution">
    <text evidence="1">The sequence shown here is derived from an EMBL/GenBank/DDBJ whole genome shotgun (WGS) entry which is preliminary data.</text>
</comment>
<evidence type="ECO:0000313" key="1">
    <source>
        <dbReference type="EMBL" id="KPK64719.1"/>
    </source>
</evidence>
<organism evidence="1 2">
    <name type="scientific">candidate division WOR_3 bacterium SM23_42</name>
    <dbReference type="NCBI Taxonomy" id="1703779"/>
    <lineage>
        <taxon>Bacteria</taxon>
        <taxon>Bacteria division WOR-3</taxon>
    </lineage>
</organism>
<protein>
    <submittedName>
        <fullName evidence="1">Uncharacterized protein</fullName>
    </submittedName>
</protein>
<dbReference type="InterPro" id="IPR004209">
    <property type="entry name" value="FTR_bsu"/>
</dbReference>
<evidence type="ECO:0000313" key="2">
    <source>
        <dbReference type="Proteomes" id="UP000051373"/>
    </source>
</evidence>
<dbReference type="SUPFAM" id="SSF57662">
    <property type="entry name" value="Ferredoxin thioredoxin reductase (FTR), catalytic beta chain"/>
    <property type="match status" value="1"/>
</dbReference>
<dbReference type="STRING" id="1703779.AMJ83_00560"/>
<sequence length="103" mass="12024">MANKWDSVVGTQEYNENHARITKIAEKNGYMLNPDQERVQKVVGLMTMNHNEFGKYYCPCKQSHPLNPKKDILCPCPPLADEVQNDGQCFCKLFFRESERERK</sequence>
<dbReference type="InterPro" id="IPR036644">
    <property type="entry name" value="FTR_bsu_sf"/>
</dbReference>
<dbReference type="GO" id="GO:0016730">
    <property type="term" value="F:oxidoreductase activity, acting on iron-sulfur proteins as donors"/>
    <property type="evidence" value="ECO:0007669"/>
    <property type="project" value="InterPro"/>
</dbReference>
<dbReference type="Gene3D" id="3.90.460.10">
    <property type="entry name" value="Ferredoxin thioredoxin reductase catalytic beta subunit"/>
    <property type="match status" value="1"/>
</dbReference>
<dbReference type="EMBL" id="LJUJ01000001">
    <property type="protein sequence ID" value="KPK64719.1"/>
    <property type="molecule type" value="Genomic_DNA"/>
</dbReference>
<accession>A0A0S8FVL7</accession>
<dbReference type="AlphaFoldDB" id="A0A0S8FVL7"/>
<proteinExistence type="predicted"/>